<feature type="domain" description="PKD" evidence="3">
    <location>
        <begin position="1546"/>
        <end position="1635"/>
    </location>
</feature>
<feature type="domain" description="PKD" evidence="3">
    <location>
        <begin position="1633"/>
        <end position="1722"/>
    </location>
</feature>
<dbReference type="InterPro" id="IPR013783">
    <property type="entry name" value="Ig-like_fold"/>
</dbReference>
<feature type="region of interest" description="Disordered" evidence="1">
    <location>
        <begin position="1282"/>
        <end position="1310"/>
    </location>
</feature>
<gene>
    <name evidence="4" type="ORF">DV733_03885</name>
</gene>
<dbReference type="InterPro" id="IPR003599">
    <property type="entry name" value="Ig_sub"/>
</dbReference>
<dbReference type="InterPro" id="IPR029865">
    <property type="entry name" value="KIAA0319-like"/>
</dbReference>
<accession>A0A4D6HB89</accession>
<dbReference type="EMBL" id="CP031310">
    <property type="protein sequence ID" value="QCC50428.1"/>
    <property type="molecule type" value="Genomic_DNA"/>
</dbReference>
<dbReference type="SMART" id="SM00409">
    <property type="entry name" value="IG"/>
    <property type="match status" value="3"/>
</dbReference>
<feature type="region of interest" description="Disordered" evidence="1">
    <location>
        <begin position="47"/>
        <end position="67"/>
    </location>
</feature>
<protein>
    <submittedName>
        <fullName evidence="4">PKD domain-containing protein</fullName>
    </submittedName>
</protein>
<keyword evidence="2" id="KW-1133">Transmembrane helix</keyword>
<feature type="domain" description="PKD" evidence="3">
    <location>
        <begin position="1285"/>
        <end position="1367"/>
    </location>
</feature>
<evidence type="ECO:0000313" key="4">
    <source>
        <dbReference type="EMBL" id="QCC50428.1"/>
    </source>
</evidence>
<dbReference type="Gene3D" id="2.60.40.10">
    <property type="entry name" value="Immunoglobulins"/>
    <property type="match status" value="14"/>
</dbReference>
<feature type="domain" description="PKD" evidence="3">
    <location>
        <begin position="1111"/>
        <end position="1200"/>
    </location>
</feature>
<sequence>MDHQKTMTRTIANSRGHRTVSIRAVCVALLAVMGVVALGATAPAGAGADGPTSLAGGATSGSTVSGTVTSAAQDGGLSGQASVVLKQGGTVVDSTYTNSSDEYAFNGVADGSYTVVVRADQHQTSRTSISVAGGDVTEDVTLDARVLNTDSGNSYVSINNAVQNASSGATITVAPGTYSENVDIGTSGITLEATGNASETIIDASSGDDSLLVTGQNVVVEGFTFRNGGAASSVALVNDGITLRDSVIDGNNVIGNGIYTNGQITVENVNITEANNYGIFADSGSTGTEVERSELVRNGVGVIVKDAITLRNNTIDNSDGGAGAGHGVWLTSGSDGTVVVDNEISNNDGGTALQVNQQGGGAVTVTNSVVNNNNIFDNAYGSYVNSNGNQLDARYNWWGASDGPGNQGPGSGQGLNGAIDFDPFRTSANPGTPVIQGSVDSGAEDFTAGNGEVTIQLYAGGSLVDSTTNDASGTYSFRNVSDGSYTVVASAPNHVSASASMSVEGSDVSQDLTLEGIAQNERSGQSFVSPASAIDSGSYDVQAGDTITIYPGTYQTSLDFNSITTASDLTLTSASAASETVIVGQGGTPTINSGSASDGLTIDGLTLRSSGSPVAIINTFSMNTVEVRNSIIQASSGVSGISANEQLTAVDNEIHNGDKTATGIELRDDGGTGSMISENEITGFTNGIEATDSDGLTITYNQIRNNGDGGGNGIGILVGDGTIDGSTITVNWNNVVGNNYGLYAGTTTGTVDAELNWWGDAGGPSAGEGAGGQIDIEPWLTGPAPDGPPTPAQLSLTTADPVPSETGQAGTYAINFTFGQVGNPAGEYVSVDFGSATADLSGVTTGDVSIEGPSGSRTVEAVLTPDGQTLVLDLAAGDVIDDPASGDQFDVTVGNVGNADDGTQTLTLGLHDDSGGSPAAAFVTQSGAYSVQDTTAPTADAGSDFTVDEDTSFTFDGSASSDNGDSLTYEWDTDDDGTYEVTGETGSATYADPGSYAVTLRVTDSGGNTATDVVNVTVNDVTPPNADASNSQTSGDEDTSFTFDGTASTDNVGIDTYEWDFDGDGTVETTGATPSYTYADPGTYTVTLTATDAAGNSGTDTLTVTVNDVTPPNADAGTDFTVDEDTSFTFDGSASSDNGNIASYEWDTDDDGTYQLTGATPLANYADPGTYTVTLRVTDGSGNTATDTLTVTVQDTTAPTADAGPDQTVDEDTSFTFDGSGSSDNVAVTSYEWDFDGDGTTDATGPAPSYTYADPGTYTVTLTATDDAGNTDTDTLTVTVQDTTAPTADAGPDQTVDEDTSVSFDGTGSSDNVGVTTYEWDFDGDGTADATGPTPSYTYADPGIYTVTLTATDDAGNTDTDTLTVTVNDVTAPTAEAGPDQAVSQDTAVDFDGTASSDNVGVTSYEWDFDGDSTTDATGPTPSYTYTAAGSYTVTLTVSDDAGNTDTDTLTVTVNDVTAPTAEAGPDQAVSQDTAVDFDGTASSDNVGVTSYEWDFDGDSTTDATGPTPSYTYTAAGSYTVTLTVSDDAGNTDTDTLTVTVGDTTPPTAEAGPDQTVDEGSTINFDGSSSSDNVGIDSYEWDLDGDGTVDATGTTSSYTYADPGTYTVSLTVSDANGNTDTDTLTVTVEDTIAPSAEAGPNRTVMEETAVSFDGSGSTDNGNIASYEWDVDDDGTVEATGVTPSYTYVNPGTYTVTLTVTDGGGNTDTDTLTVTVDDVTGPTAEAGPDQTVSEDTSVTFDGTASSDNVGITSYEWDVDGDGTYETTGETASHTYADTGTYTVTLRVTDDAGNTDTDTLTVSVVDTTPPTAEAGPDQSVEEGTTVNFDGSSSSDNGVITTYRWDVDGDGTTDATGPTARSTFVDPGTYTVRLTVTDSGGNTDTDTLTITVGDQTAPTAEAGPDRTVEVGSTVSVDGSGSSDDVGIDSYQWNFGDGSAASGVTASQAYDQPGTYTVTLTVTDGAGNTDTDTLTVTVEDRTAPTAEAGPDRTVEVGSTVSVDGSGSSDNVGIDSYQWSFEDGTSAAGETAGHAYDEAGTYTVTLTATDSAGNTDTDTLTVTVESTDDSETATPGDTTTTPGEETTTSGEETTTSDEDTTGSGTTTTEESSGSGSGPGFTATLAVLAVALAALLTHRRQH</sequence>
<dbReference type="InterPro" id="IPR012334">
    <property type="entry name" value="Pectin_lyas_fold"/>
</dbReference>
<dbReference type="Pfam" id="PF13620">
    <property type="entry name" value="CarboxypepD_reg"/>
    <property type="match status" value="1"/>
</dbReference>
<dbReference type="GO" id="GO:0016020">
    <property type="term" value="C:membrane"/>
    <property type="evidence" value="ECO:0007669"/>
    <property type="project" value="TreeGrafter"/>
</dbReference>
<feature type="domain" description="PKD" evidence="3">
    <location>
        <begin position="1979"/>
        <end position="2066"/>
    </location>
</feature>
<feature type="domain" description="PKD" evidence="3">
    <location>
        <begin position="1720"/>
        <end position="1802"/>
    </location>
</feature>
<feature type="domain" description="PKD" evidence="3">
    <location>
        <begin position="936"/>
        <end position="1018"/>
    </location>
</feature>
<feature type="transmembrane region" description="Helical" evidence="2">
    <location>
        <begin position="20"/>
        <end position="40"/>
    </location>
</feature>
<dbReference type="Gene3D" id="2.60.40.1120">
    <property type="entry name" value="Carboxypeptidase-like, regulatory domain"/>
    <property type="match status" value="1"/>
</dbReference>
<evidence type="ECO:0000256" key="1">
    <source>
        <dbReference type="SAM" id="MobiDB-lite"/>
    </source>
</evidence>
<feature type="domain" description="PKD" evidence="3">
    <location>
        <begin position="1459"/>
        <end position="1541"/>
    </location>
</feature>
<proteinExistence type="predicted"/>
<dbReference type="InterPro" id="IPR011050">
    <property type="entry name" value="Pectin_lyase_fold/virulence"/>
</dbReference>
<dbReference type="PROSITE" id="PS50093">
    <property type="entry name" value="PKD"/>
    <property type="match status" value="13"/>
</dbReference>
<dbReference type="SUPFAM" id="SSF49299">
    <property type="entry name" value="PKD domain"/>
    <property type="match status" value="13"/>
</dbReference>
<dbReference type="Proteomes" id="UP000296706">
    <property type="component" value="Chromosome"/>
</dbReference>
<feature type="compositionally biased region" description="Polar residues" evidence="1">
    <location>
        <begin position="1558"/>
        <end position="1571"/>
    </location>
</feature>
<feature type="region of interest" description="Disordered" evidence="1">
    <location>
        <begin position="1804"/>
        <end position="1832"/>
    </location>
</feature>
<dbReference type="InterPro" id="IPR000601">
    <property type="entry name" value="PKD_dom"/>
</dbReference>
<feature type="region of interest" description="Disordered" evidence="1">
    <location>
        <begin position="782"/>
        <end position="803"/>
    </location>
</feature>
<dbReference type="PANTHER" id="PTHR46182">
    <property type="entry name" value="FI19480P1"/>
    <property type="match status" value="1"/>
</dbReference>
<dbReference type="SMART" id="SM00710">
    <property type="entry name" value="PbH1"/>
    <property type="match status" value="10"/>
</dbReference>
<evidence type="ECO:0000259" key="3">
    <source>
        <dbReference type="PROSITE" id="PS50093"/>
    </source>
</evidence>
<keyword evidence="2" id="KW-0472">Membrane</keyword>
<dbReference type="STRING" id="1457250.GCA_000755225_03077"/>
<evidence type="ECO:0000313" key="5">
    <source>
        <dbReference type="Proteomes" id="UP000296706"/>
    </source>
</evidence>
<feature type="region of interest" description="Disordered" evidence="1">
    <location>
        <begin position="2044"/>
        <end position="2114"/>
    </location>
</feature>
<feature type="compositionally biased region" description="Polar residues" evidence="1">
    <location>
        <begin position="2044"/>
        <end position="2060"/>
    </location>
</feature>
<dbReference type="InterPro" id="IPR039448">
    <property type="entry name" value="Beta_helix"/>
</dbReference>
<dbReference type="SUPFAM" id="SSF51126">
    <property type="entry name" value="Pectin lyase-like"/>
    <property type="match status" value="2"/>
</dbReference>
<keyword evidence="5" id="KW-1185">Reference proteome</keyword>
<keyword evidence="2" id="KW-0812">Transmembrane</keyword>
<dbReference type="PANTHER" id="PTHR46182:SF2">
    <property type="entry name" value="FI19480P1"/>
    <property type="match status" value="1"/>
</dbReference>
<feature type="domain" description="PKD" evidence="3">
    <location>
        <begin position="1372"/>
        <end position="1454"/>
    </location>
</feature>
<feature type="compositionally biased region" description="Polar residues" evidence="1">
    <location>
        <begin position="1301"/>
        <end position="1310"/>
    </location>
</feature>
<dbReference type="CDD" id="cd00146">
    <property type="entry name" value="PKD"/>
    <property type="match status" value="13"/>
</dbReference>
<feature type="region of interest" description="Disordered" evidence="1">
    <location>
        <begin position="1537"/>
        <end position="1571"/>
    </location>
</feature>
<dbReference type="InterPro" id="IPR006626">
    <property type="entry name" value="PbH1"/>
</dbReference>
<feature type="domain" description="PKD" evidence="3">
    <location>
        <begin position="1024"/>
        <end position="1106"/>
    </location>
</feature>
<feature type="compositionally biased region" description="Polar residues" evidence="1">
    <location>
        <begin position="1819"/>
        <end position="1832"/>
    </location>
</feature>
<dbReference type="KEGG" id="hsn:DV733_03885"/>
<dbReference type="Gene3D" id="2.160.20.10">
    <property type="entry name" value="Single-stranded right-handed beta-helix, Pectin lyase-like"/>
    <property type="match status" value="2"/>
</dbReference>
<feature type="compositionally biased region" description="Polar residues" evidence="1">
    <location>
        <begin position="956"/>
        <end position="966"/>
    </location>
</feature>
<feature type="domain" description="PKD" evidence="3">
    <location>
        <begin position="1198"/>
        <end position="1287"/>
    </location>
</feature>
<dbReference type="InterPro" id="IPR022409">
    <property type="entry name" value="PKD/Chitinase_dom"/>
</dbReference>
<feature type="domain" description="PKD" evidence="3">
    <location>
        <begin position="1807"/>
        <end position="1889"/>
    </location>
</feature>
<feature type="region of interest" description="Disordered" evidence="1">
    <location>
        <begin position="956"/>
        <end position="975"/>
    </location>
</feature>
<feature type="compositionally biased region" description="Low complexity" evidence="1">
    <location>
        <begin position="2096"/>
        <end position="2114"/>
    </location>
</feature>
<dbReference type="GO" id="GO:0031410">
    <property type="term" value="C:cytoplasmic vesicle"/>
    <property type="evidence" value="ECO:0007669"/>
    <property type="project" value="TreeGrafter"/>
</dbReference>
<feature type="domain" description="PKD" evidence="3">
    <location>
        <begin position="1894"/>
        <end position="1981"/>
    </location>
</feature>
<dbReference type="Pfam" id="PF13229">
    <property type="entry name" value="Beta_helix"/>
    <property type="match status" value="2"/>
</dbReference>
<evidence type="ECO:0000256" key="2">
    <source>
        <dbReference type="SAM" id="Phobius"/>
    </source>
</evidence>
<feature type="compositionally biased region" description="Low complexity" evidence="1">
    <location>
        <begin position="1537"/>
        <end position="1548"/>
    </location>
</feature>
<dbReference type="SMART" id="SM00089">
    <property type="entry name" value="PKD"/>
    <property type="match status" value="13"/>
</dbReference>
<dbReference type="SUPFAM" id="SSF49478">
    <property type="entry name" value="Cna protein B-type domain"/>
    <property type="match status" value="2"/>
</dbReference>
<organism evidence="4 5">
    <name type="scientific">Halapricum salinum</name>
    <dbReference type="NCBI Taxonomy" id="1457250"/>
    <lineage>
        <taxon>Archaea</taxon>
        <taxon>Methanobacteriati</taxon>
        <taxon>Methanobacteriota</taxon>
        <taxon>Stenosarchaea group</taxon>
        <taxon>Halobacteria</taxon>
        <taxon>Halobacteriales</taxon>
        <taxon>Haloarculaceae</taxon>
        <taxon>Halapricum</taxon>
    </lineage>
</organism>
<dbReference type="Pfam" id="PF18911">
    <property type="entry name" value="PKD_4"/>
    <property type="match status" value="13"/>
</dbReference>
<feature type="compositionally biased region" description="Low complexity" evidence="1">
    <location>
        <begin position="2067"/>
        <end position="2088"/>
    </location>
</feature>
<name>A0A4D6HB89_9EURY</name>
<reference evidence="4 5" key="1">
    <citation type="journal article" date="2019" name="Nat. Commun.">
        <title>A new type of DNA phosphorothioation-based antiviral system in archaea.</title>
        <authorList>
            <person name="Xiong L."/>
            <person name="Liu S."/>
            <person name="Chen S."/>
            <person name="Xiao Y."/>
            <person name="Zhu B."/>
            <person name="Gao Y."/>
            <person name="Zhang Y."/>
            <person name="Chen B."/>
            <person name="Luo J."/>
            <person name="Deng Z."/>
            <person name="Chen X."/>
            <person name="Wang L."/>
            <person name="Chen S."/>
        </authorList>
    </citation>
    <scope>NUCLEOTIDE SEQUENCE [LARGE SCALE GENOMIC DNA]</scope>
    <source>
        <strain evidence="4 5">CBA1105</strain>
    </source>
</reference>
<dbReference type="InterPro" id="IPR035986">
    <property type="entry name" value="PKD_dom_sf"/>
</dbReference>